<evidence type="ECO:0000313" key="2">
    <source>
        <dbReference type="Proteomes" id="UP001597497"/>
    </source>
</evidence>
<dbReference type="InterPro" id="IPR003737">
    <property type="entry name" value="GlcNAc_PI_deacetylase-related"/>
</dbReference>
<dbReference type="PANTHER" id="PTHR12993:SF30">
    <property type="entry name" value="N-ACETYL-ALPHA-D-GLUCOSAMINYL L-MALATE DEACETYLASE 1"/>
    <property type="match status" value="1"/>
</dbReference>
<dbReference type="NCBIfam" id="TIGR04001">
    <property type="entry name" value="thiol_BshB1"/>
    <property type="match status" value="1"/>
</dbReference>
<reference evidence="2" key="1">
    <citation type="journal article" date="2019" name="Int. J. Syst. Evol. Microbiol.">
        <title>The Global Catalogue of Microorganisms (GCM) 10K type strain sequencing project: providing services to taxonomists for standard genome sequencing and annotation.</title>
        <authorList>
            <consortium name="The Broad Institute Genomics Platform"/>
            <consortium name="The Broad Institute Genome Sequencing Center for Infectious Disease"/>
            <person name="Wu L."/>
            <person name="Ma J."/>
        </authorList>
    </citation>
    <scope>NUCLEOTIDE SEQUENCE [LARGE SCALE GENOMIC DNA]</scope>
    <source>
        <strain evidence="2">KCTC 33676</strain>
    </source>
</reference>
<dbReference type="InterPro" id="IPR024078">
    <property type="entry name" value="LmbE-like_dom_sf"/>
</dbReference>
<dbReference type="InterPro" id="IPR023842">
    <property type="entry name" value="Bacillithiol_biosynth_BshB1"/>
</dbReference>
<keyword evidence="2" id="KW-1185">Reference proteome</keyword>
<protein>
    <submittedName>
        <fullName evidence="1">Bacillithiol biosynthesis deacetylase BshB1</fullName>
    </submittedName>
</protein>
<comment type="caution">
    <text evidence="1">The sequence shown here is derived from an EMBL/GenBank/DDBJ whole genome shotgun (WGS) entry which is preliminary data.</text>
</comment>
<organism evidence="1 2">
    <name type="scientific">Marinicrinis sediminis</name>
    <dbReference type="NCBI Taxonomy" id="1652465"/>
    <lineage>
        <taxon>Bacteria</taxon>
        <taxon>Bacillati</taxon>
        <taxon>Bacillota</taxon>
        <taxon>Bacilli</taxon>
        <taxon>Bacillales</taxon>
        <taxon>Paenibacillaceae</taxon>
    </lineage>
</organism>
<sequence>MTEKLDILVFAAHPDDAEIGMGGTILKYASAGQRVGICDLTRAEMSSNGTTDSRQAEAQAASERLQLAMRANLELPDRGLTGDDEQLAAIVQVIRETQPRLVFAPYGVDRHPDHVNCSRLVQEAVFNAKLRKWQRGKKQQDAWTVEQLYYYFINDIQEPDVLIDISDFFAAKMESLQAYRSQFTLMDTDSVKTPLTEGYLERVRARDYLSGQKIRTDYAEGFMSNLPIQVELL</sequence>
<proteinExistence type="predicted"/>
<gene>
    <name evidence="1" type="primary">bshB1</name>
    <name evidence="1" type="ORF">ACFSUC_15260</name>
</gene>
<dbReference type="RefSeq" id="WP_379930488.1">
    <property type="nucleotide sequence ID" value="NZ_JBHUMM010000043.1"/>
</dbReference>
<dbReference type="PANTHER" id="PTHR12993">
    <property type="entry name" value="N-ACETYLGLUCOSAMINYL-PHOSPHATIDYLINOSITOL DE-N-ACETYLASE-RELATED"/>
    <property type="match status" value="1"/>
</dbReference>
<dbReference type="Proteomes" id="UP001597497">
    <property type="component" value="Unassembled WGS sequence"/>
</dbReference>
<dbReference type="Gene3D" id="3.40.50.10320">
    <property type="entry name" value="LmbE-like"/>
    <property type="match status" value="1"/>
</dbReference>
<dbReference type="EMBL" id="JBHUMM010000043">
    <property type="protein sequence ID" value="MFD2672927.1"/>
    <property type="molecule type" value="Genomic_DNA"/>
</dbReference>
<dbReference type="Pfam" id="PF02585">
    <property type="entry name" value="PIG-L"/>
    <property type="match status" value="1"/>
</dbReference>
<name>A0ABW5RFX1_9BACL</name>
<dbReference type="SUPFAM" id="SSF102588">
    <property type="entry name" value="LmbE-like"/>
    <property type="match status" value="1"/>
</dbReference>
<accession>A0ABW5RFX1</accession>
<evidence type="ECO:0000313" key="1">
    <source>
        <dbReference type="EMBL" id="MFD2672927.1"/>
    </source>
</evidence>